<protein>
    <recommendedName>
        <fullName evidence="4">EF-hand domain-containing protein</fullName>
    </recommendedName>
</protein>
<proteinExistence type="predicted"/>
<keyword evidence="2" id="KW-1185">Reference proteome</keyword>
<feature type="compositionally biased region" description="Low complexity" evidence="1">
    <location>
        <begin position="118"/>
        <end position="278"/>
    </location>
</feature>
<sequence length="745" mass="86356">MIAYYSLIQYFLVCFLALKHEQWKIINQTVQQIINKYSFTNMEHSTWNPIIYIDNYRIVDDQQISDYENIFMATYLIREENYYDKLSSQSKYELLDNINDNNDSSNAKTLIRQFQSKSNNDNNNSNNNNSNSNNSNNNSNSNNNNNINNGNSNNNKTNGNNGSSNDNNNINCSNSNNSNNNGSNNNSNSNDNSNGSYNNNGNNSNGYNDSNSHNNNSNNNNGNSNSGSSNNNNNSINNNSNNNNSNSNNGNSNNSINNNSNNSNSNNNDNNNNGISNNNSNNNSNLTITNIWQQYLLLNKIRKCLLYKKENFFIHDDNETKLINNEKEKKFFILYSTNQKINNNKNEKLKNHYYFTKKLEQSEVILNELSLDRYTQKYIEGLQRIDLKCEKLEYMIKSMKDTLTLQMATYQKHKEKLDNEIMKKCKNFPMKEFNDISKETTLSSDVAKQFTNSLKTILGRKQYFQIIKTFDLENFYNQMSVSQRLAQTTFKQWKKLREEKHTIELHSEYIRLKKNNKIHHNLWKYDIPDTLKTIELEVTDFENAMKAIDKRLKIDSGNFKITDILEIFTGWYLDISLFIVLAALAERFYGLESIVGNNVHKIGTQSLCMKIRKARELFILIGGLDRKQYFQQSYIFEPIIKLGSNETTNNTNPSDGDPASSIRSYNKSTFQKSNPFGHIELKDLKVFFHAANISQVHVQELIITLDSKQQGIIDFVTFLEYLPLFVESHQHIIYNPYINKNIFNV</sequence>
<dbReference type="AlphaFoldDB" id="A0AA85G796"/>
<accession>A0AA85G796</accession>
<dbReference type="WBParaSite" id="SRDH1_84010.1">
    <property type="protein sequence ID" value="SRDH1_84010.1"/>
    <property type="gene ID" value="SRDH1_84010"/>
</dbReference>
<dbReference type="Proteomes" id="UP000050792">
    <property type="component" value="Unassembled WGS sequence"/>
</dbReference>
<evidence type="ECO:0008006" key="4">
    <source>
        <dbReference type="Google" id="ProtNLM"/>
    </source>
</evidence>
<dbReference type="PANTHER" id="PTHR35538:SF3">
    <property type="entry name" value="C-TYPE LECTIN DOMAIN-CONTAINING PROTEIN"/>
    <property type="match status" value="1"/>
</dbReference>
<name>A0AA85G796_9TREM</name>
<reference evidence="3" key="2">
    <citation type="submission" date="2023-11" db="UniProtKB">
        <authorList>
            <consortium name="WormBaseParasite"/>
        </authorList>
    </citation>
    <scope>IDENTIFICATION</scope>
</reference>
<evidence type="ECO:0000313" key="2">
    <source>
        <dbReference type="Proteomes" id="UP000050792"/>
    </source>
</evidence>
<evidence type="ECO:0000313" key="3">
    <source>
        <dbReference type="WBParaSite" id="SRDH1_84010.1"/>
    </source>
</evidence>
<dbReference type="PANTHER" id="PTHR35538">
    <property type="entry name" value="LIG_CHAN-GLU_BD DOMAIN-CONTAINING PROTEIN"/>
    <property type="match status" value="1"/>
</dbReference>
<feature type="region of interest" description="Disordered" evidence="1">
    <location>
        <begin position="116"/>
        <end position="278"/>
    </location>
</feature>
<reference evidence="2" key="1">
    <citation type="submission" date="2022-06" db="EMBL/GenBank/DDBJ databases">
        <authorList>
            <person name="Berger JAMES D."/>
            <person name="Berger JAMES D."/>
        </authorList>
    </citation>
    <scope>NUCLEOTIDE SEQUENCE [LARGE SCALE GENOMIC DNA]</scope>
</reference>
<evidence type="ECO:0000256" key="1">
    <source>
        <dbReference type="SAM" id="MobiDB-lite"/>
    </source>
</evidence>
<organism evidence="2 3">
    <name type="scientific">Schistosoma rodhaini</name>
    <dbReference type="NCBI Taxonomy" id="6188"/>
    <lineage>
        <taxon>Eukaryota</taxon>
        <taxon>Metazoa</taxon>
        <taxon>Spiralia</taxon>
        <taxon>Lophotrochozoa</taxon>
        <taxon>Platyhelminthes</taxon>
        <taxon>Trematoda</taxon>
        <taxon>Digenea</taxon>
        <taxon>Strigeidida</taxon>
        <taxon>Schistosomatoidea</taxon>
        <taxon>Schistosomatidae</taxon>
        <taxon>Schistosoma</taxon>
    </lineage>
</organism>